<organism evidence="1">
    <name type="scientific">Rhipicephalus microplus</name>
    <name type="common">Cattle tick</name>
    <name type="synonym">Boophilus microplus</name>
    <dbReference type="NCBI Taxonomy" id="6941"/>
    <lineage>
        <taxon>Eukaryota</taxon>
        <taxon>Metazoa</taxon>
        <taxon>Ecdysozoa</taxon>
        <taxon>Arthropoda</taxon>
        <taxon>Chelicerata</taxon>
        <taxon>Arachnida</taxon>
        <taxon>Acari</taxon>
        <taxon>Parasitiformes</taxon>
        <taxon>Ixodida</taxon>
        <taxon>Ixodoidea</taxon>
        <taxon>Ixodidae</taxon>
        <taxon>Rhipicephalinae</taxon>
        <taxon>Rhipicephalus</taxon>
        <taxon>Boophilus</taxon>
    </lineage>
</organism>
<name>A0A6M2DB73_RHIMP</name>
<accession>A0A6M2DB73</accession>
<evidence type="ECO:0000313" key="1">
    <source>
        <dbReference type="EMBL" id="NOV43382.1"/>
    </source>
</evidence>
<reference evidence="1" key="1">
    <citation type="submission" date="2019-09" db="EMBL/GenBank/DDBJ databases">
        <title>Organ-specific transcriptomic study of the physiology of the cattle tick, Rhipicephalus microplus.</title>
        <authorList>
            <person name="Tirloni L."/>
            <person name="Braz G."/>
            <person name="Gandara A.C.P."/>
            <person name="Sabadin G.A."/>
            <person name="da Silva R.M."/>
            <person name="Guizzo M.G."/>
            <person name="Machado J.A."/>
            <person name="Costa E.P."/>
            <person name="Gomes H.F."/>
            <person name="Moraes J."/>
            <person name="Mota M.B.S."/>
            <person name="Mesquita R.D."/>
            <person name="Alvarenga P.H."/>
            <person name="Alves F."/>
            <person name="Seixas A."/>
            <person name="da Fonseca R.N."/>
            <person name="Fogaca A."/>
            <person name="Logullo C."/>
            <person name="Tanaka A."/>
            <person name="Daffre S."/>
            <person name="Termignoni C."/>
            <person name="Vaz I.S.Jr."/>
            <person name="Oliveira P.L."/>
            <person name="Ribeiro J.M."/>
        </authorList>
    </citation>
    <scope>NUCLEOTIDE SEQUENCE</scope>
    <source>
        <strain evidence="1">Porto Alegre</strain>
    </source>
</reference>
<protein>
    <submittedName>
        <fullName evidence="1">Putative secreted protein</fullName>
    </submittedName>
</protein>
<dbReference type="AlphaFoldDB" id="A0A6M2DB73"/>
<sequence>MQITLFSLKQAAAAAATIVSLAAAVIGRNPMTLLSGRFCCDWSKLHDITVRKVKTADCTRRQSMLYLSVEALRRYP</sequence>
<dbReference type="EMBL" id="GHWJ01010645">
    <property type="protein sequence ID" value="NOV43382.1"/>
    <property type="molecule type" value="Transcribed_RNA"/>
</dbReference>
<proteinExistence type="predicted"/>